<dbReference type="InterPro" id="IPR051206">
    <property type="entry name" value="NAMLAA_amidase_2"/>
</dbReference>
<dbReference type="InterPro" id="IPR036505">
    <property type="entry name" value="Amidase/PGRP_sf"/>
</dbReference>
<keyword evidence="3" id="KW-0378">Hydrolase</keyword>
<protein>
    <recommendedName>
        <fullName evidence="2">N-acetylmuramoyl-L-alanine amidase</fullName>
        <ecNumber evidence="2">3.5.1.28</ecNumber>
    </recommendedName>
</protein>
<evidence type="ECO:0000259" key="6">
    <source>
        <dbReference type="SMART" id="SM00644"/>
    </source>
</evidence>
<keyword evidence="4" id="KW-0961">Cell wall biogenesis/degradation</keyword>
<keyword evidence="5" id="KW-0732">Signal</keyword>
<feature type="chain" id="PRO_5046309295" description="N-acetylmuramoyl-L-alanine amidase" evidence="5">
    <location>
        <begin position="27"/>
        <end position="646"/>
    </location>
</feature>
<dbReference type="Gene3D" id="3.40.80.10">
    <property type="entry name" value="Peptidoglycan recognition protein-like"/>
    <property type="match status" value="1"/>
</dbReference>
<dbReference type="SMART" id="SM00644">
    <property type="entry name" value="Ami_2"/>
    <property type="match status" value="1"/>
</dbReference>
<dbReference type="Proteomes" id="UP001430796">
    <property type="component" value="Unassembled WGS sequence"/>
</dbReference>
<proteinExistence type="predicted"/>
<reference evidence="7 8" key="2">
    <citation type="submission" date="2022-01" db="EMBL/GenBank/DDBJ databases">
        <title>Lysobacter chinensis sp. nov., a bacterium isolated from cow dung compost.</title>
        <authorList>
            <person name="Liu Y."/>
        </authorList>
    </citation>
    <scope>NUCLEOTIDE SEQUENCE [LARGE SCALE GENOMIC DNA]</scope>
    <source>
        <strain evidence="7 8">TLK-CK17</strain>
    </source>
</reference>
<reference evidence="7 8" key="3">
    <citation type="submission" date="2022-01" db="EMBL/GenBank/DDBJ databases">
        <authorList>
            <person name="Zhou L.Y."/>
        </authorList>
    </citation>
    <scope>NUCLEOTIDE SEQUENCE [LARGE SCALE GENOMIC DNA]</scope>
    <source>
        <strain evidence="7 8">TLK-CK17</strain>
    </source>
</reference>
<sequence>MKTMNTHPVRILSATLASLLATTAFAAGPAQPPAAADAATLEQRLQQEETRLRPQRTAFAGYFRQAYARYPSIPAGTLEAIAYVQSRWMHLSPEPASEGGSHLHMPRAYGVMGLYHGEGFADQVGDGARLLGVPASKVIGDPRTNILAAAALLDREIRATSTLARPAHDDIADALAGYAGFSSRSSASGRSLAGDSRVLDFARTSFAYDVLLAQDRGVDDRGIVVPERAVRWERAFTPDQLIQQKAPFVRLDIEGDRVITEQYAIDPVSETLQRTAPAGDDRLRANADVGIMSTDYGPAIWDPAHSSNYTASRSASVSAVTIHTAQGSYAGTISWFKNSSANVSAHYVIRSSDGQVTQMVRNHHTAWHVRSHNSYTLGIEHEGYVNNSSWYTSAMYNSSAALVRSFCSKYSAISCASAYSGPASSGINVLPTSVKIKGHQHFSGQTHTDPGINWNWGHYYNLLNPTSGGTTKVLDSFESSVGHFNTSPAYSGSTTGISSASTAERNCSIRHNGSCSLRVLLKDNTSSSANWAVRLLSGSGSPSSNTSLSRSNGRVGFWVYAAGSGMSVAVGIDDSDGTERSTSRSLAANTWTWVEWDLTNSGHWNAWVGGNGAITAGSVTLDAIWLYRAQTSYDVNVYIDNVTVKN</sequence>
<keyword evidence="8" id="KW-1185">Reference proteome</keyword>
<comment type="catalytic activity">
    <reaction evidence="1">
        <text>Hydrolyzes the link between N-acetylmuramoyl residues and L-amino acid residues in certain cell-wall glycopeptides.</text>
        <dbReference type="EC" id="3.5.1.28"/>
    </reaction>
</comment>
<dbReference type="InterPro" id="IPR002502">
    <property type="entry name" value="Amidase_domain"/>
</dbReference>
<evidence type="ECO:0000256" key="2">
    <source>
        <dbReference type="ARBA" id="ARBA00011901"/>
    </source>
</evidence>
<dbReference type="EMBL" id="JAKJPO010000019">
    <property type="protein sequence ID" value="MCF7223690.1"/>
    <property type="molecule type" value="Genomic_DNA"/>
</dbReference>
<accession>A0ABS9HXT8</accession>
<feature type="domain" description="N-acetylmuramoyl-L-alanine amidase" evidence="6">
    <location>
        <begin position="306"/>
        <end position="451"/>
    </location>
</feature>
<reference evidence="8" key="1">
    <citation type="submission" date="2022-01" db="EMBL/GenBank/DDBJ databases">
        <title>Lysobacter chinensis sp. nov., a bacterium isolated from cow dung compost.</title>
        <authorList>
            <person name="Zhou L.Y."/>
        </authorList>
    </citation>
    <scope>NUCLEOTIDE SEQUENCE [LARGE SCALE GENOMIC DNA]</scope>
    <source>
        <strain evidence="8">TLK-CK17</strain>
    </source>
</reference>
<feature type="signal peptide" evidence="5">
    <location>
        <begin position="1"/>
        <end position="26"/>
    </location>
</feature>
<dbReference type="EC" id="3.5.1.28" evidence="2"/>
<dbReference type="CDD" id="cd06583">
    <property type="entry name" value="PGRP"/>
    <property type="match status" value="1"/>
</dbReference>
<comment type="caution">
    <text evidence="7">The sequence shown here is derived from an EMBL/GenBank/DDBJ whole genome shotgun (WGS) entry which is preliminary data.</text>
</comment>
<organism evidence="7 8">
    <name type="scientific">Marilutibacter chinensis</name>
    <dbReference type="NCBI Taxonomy" id="2912247"/>
    <lineage>
        <taxon>Bacteria</taxon>
        <taxon>Pseudomonadati</taxon>
        <taxon>Pseudomonadota</taxon>
        <taxon>Gammaproteobacteria</taxon>
        <taxon>Lysobacterales</taxon>
        <taxon>Lysobacteraceae</taxon>
        <taxon>Marilutibacter</taxon>
    </lineage>
</organism>
<dbReference type="PANTHER" id="PTHR30417:SF1">
    <property type="entry name" value="N-ACETYLMURAMOYL-L-ALANINE AMIDASE AMID"/>
    <property type="match status" value="1"/>
</dbReference>
<dbReference type="RefSeq" id="WP_237056843.1">
    <property type="nucleotide sequence ID" value="NZ_JAKJPO010000019.1"/>
</dbReference>
<dbReference type="PANTHER" id="PTHR30417">
    <property type="entry name" value="N-ACETYLMURAMOYL-L-ALANINE AMIDASE AMID"/>
    <property type="match status" value="1"/>
</dbReference>
<gene>
    <name evidence="7" type="ORF">L3V18_18165</name>
</gene>
<evidence type="ECO:0000256" key="4">
    <source>
        <dbReference type="ARBA" id="ARBA00023316"/>
    </source>
</evidence>
<evidence type="ECO:0000313" key="8">
    <source>
        <dbReference type="Proteomes" id="UP001430796"/>
    </source>
</evidence>
<evidence type="ECO:0000256" key="3">
    <source>
        <dbReference type="ARBA" id="ARBA00022801"/>
    </source>
</evidence>
<dbReference type="SUPFAM" id="SSF55846">
    <property type="entry name" value="N-acetylmuramoyl-L-alanine amidase-like"/>
    <property type="match status" value="1"/>
</dbReference>
<evidence type="ECO:0000313" key="7">
    <source>
        <dbReference type="EMBL" id="MCF7223690.1"/>
    </source>
</evidence>
<evidence type="ECO:0000256" key="1">
    <source>
        <dbReference type="ARBA" id="ARBA00001561"/>
    </source>
</evidence>
<dbReference type="Pfam" id="PF01510">
    <property type="entry name" value="Amidase_2"/>
    <property type="match status" value="1"/>
</dbReference>
<evidence type="ECO:0000256" key="5">
    <source>
        <dbReference type="SAM" id="SignalP"/>
    </source>
</evidence>
<name>A0ABS9HXT8_9GAMM</name>